<keyword evidence="3" id="KW-1185">Reference proteome</keyword>
<dbReference type="AlphaFoldDB" id="A0AAD9AJZ4"/>
<gene>
    <name evidence="2" type="ORF">CCHR01_07906</name>
</gene>
<sequence>MRIEGIDIQRAAQTIAAYNQRRTSERDCWPAADRLSLNPLGRKNPSNKRQDGNPAEAAGLGGSQDVANPRPHPPLLLKSMAPDLGRGAARDALDAAGRDAALAGPAGVPHRDAADGQAQADVGPVDGLRRLRGGDGLRGAARDGAQEVAEDVLPAQHAAGIAAAGDDGRADGEARWRGGAAQGGQRDAAQEPAAGQEAGAAQGVRGRGAPVQAERDPVRGRACGPDGVGGAG</sequence>
<dbReference type="EMBL" id="JAQOWY010000143">
    <property type="protein sequence ID" value="KAK1849461.1"/>
    <property type="molecule type" value="Genomic_DNA"/>
</dbReference>
<name>A0AAD9AJZ4_9PEZI</name>
<accession>A0AAD9AJZ4</accession>
<feature type="region of interest" description="Disordered" evidence="1">
    <location>
        <begin position="19"/>
        <end position="80"/>
    </location>
</feature>
<evidence type="ECO:0000313" key="3">
    <source>
        <dbReference type="Proteomes" id="UP001243330"/>
    </source>
</evidence>
<evidence type="ECO:0000313" key="2">
    <source>
        <dbReference type="EMBL" id="KAK1849461.1"/>
    </source>
</evidence>
<organism evidence="2 3">
    <name type="scientific">Colletotrichum chrysophilum</name>
    <dbReference type="NCBI Taxonomy" id="1836956"/>
    <lineage>
        <taxon>Eukaryota</taxon>
        <taxon>Fungi</taxon>
        <taxon>Dikarya</taxon>
        <taxon>Ascomycota</taxon>
        <taxon>Pezizomycotina</taxon>
        <taxon>Sordariomycetes</taxon>
        <taxon>Hypocreomycetidae</taxon>
        <taxon>Glomerellales</taxon>
        <taxon>Glomerellaceae</taxon>
        <taxon>Colletotrichum</taxon>
        <taxon>Colletotrichum gloeosporioides species complex</taxon>
    </lineage>
</organism>
<reference evidence="2" key="1">
    <citation type="submission" date="2023-01" db="EMBL/GenBank/DDBJ databases">
        <title>Colletotrichum chrysophilum M932 genome sequence.</title>
        <authorList>
            <person name="Baroncelli R."/>
        </authorList>
    </citation>
    <scope>NUCLEOTIDE SEQUENCE</scope>
    <source>
        <strain evidence="2">M932</strain>
    </source>
</reference>
<feature type="compositionally biased region" description="Basic and acidic residues" evidence="1">
    <location>
        <begin position="166"/>
        <end position="176"/>
    </location>
</feature>
<comment type="caution">
    <text evidence="2">The sequence shown here is derived from an EMBL/GenBank/DDBJ whole genome shotgun (WGS) entry which is preliminary data.</text>
</comment>
<proteinExistence type="predicted"/>
<evidence type="ECO:0000256" key="1">
    <source>
        <dbReference type="SAM" id="MobiDB-lite"/>
    </source>
</evidence>
<feature type="compositionally biased region" description="Low complexity" evidence="1">
    <location>
        <begin position="177"/>
        <end position="211"/>
    </location>
</feature>
<feature type="region of interest" description="Disordered" evidence="1">
    <location>
        <begin position="162"/>
        <end position="232"/>
    </location>
</feature>
<protein>
    <submittedName>
        <fullName evidence="2">Uncharacterized protein</fullName>
    </submittedName>
</protein>
<dbReference type="Proteomes" id="UP001243330">
    <property type="component" value="Unassembled WGS sequence"/>
</dbReference>
<feature type="region of interest" description="Disordered" evidence="1">
    <location>
        <begin position="102"/>
        <end position="129"/>
    </location>
</feature>